<dbReference type="GO" id="GO:0004519">
    <property type="term" value="F:endonuclease activity"/>
    <property type="evidence" value="ECO:0007669"/>
    <property type="project" value="UniProtKB-KW"/>
</dbReference>
<dbReference type="Gene3D" id="3.40.91.30">
    <property type="match status" value="1"/>
</dbReference>
<dbReference type="Proteomes" id="UP000241367">
    <property type="component" value="Segment"/>
</dbReference>
<dbReference type="InterPro" id="IPR011335">
    <property type="entry name" value="Restrct_endonuc-II-like"/>
</dbReference>
<evidence type="ECO:0000313" key="1">
    <source>
        <dbReference type="EMBL" id="AVO23085.1"/>
    </source>
</evidence>
<keyword evidence="1" id="KW-0255">Endonuclease</keyword>
<reference evidence="2" key="1">
    <citation type="submission" date="2018-02" db="EMBL/GenBank/DDBJ databases">
        <authorList>
            <person name="Cohen D.B."/>
            <person name="Kent A.D."/>
        </authorList>
    </citation>
    <scope>NUCLEOTIDE SEQUENCE [LARGE SCALE GENOMIC DNA]</scope>
</reference>
<dbReference type="SUPFAM" id="SSF52980">
    <property type="entry name" value="Restriction endonuclease-like"/>
    <property type="match status" value="1"/>
</dbReference>
<evidence type="ECO:0000313" key="2">
    <source>
        <dbReference type="Proteomes" id="UP000241367"/>
    </source>
</evidence>
<keyword evidence="1" id="KW-0540">Nuclease</keyword>
<sequence length="150" mass="18231">MLTLLRKIHEENKGGKTQSKKKRDGRRFTSDKLGMTFRSSWEVELAELMTELGIDFKYEPFRYYYRAEQCSYLPDFYLPQYNVYIEVKGYMDKLSAKRCRLFRKYQLGDFGFFLYMKEERQLILDEPNLLFTYLEIASQEHLRVKAMEDY</sequence>
<proteinExistence type="predicted"/>
<dbReference type="EMBL" id="MG983742">
    <property type="protein sequence ID" value="AVO23085.1"/>
    <property type="molecule type" value="Genomic_DNA"/>
</dbReference>
<organism evidence="1 2">
    <name type="scientific">Bacillus phage Anath</name>
    <dbReference type="NCBI Taxonomy" id="2108114"/>
    <lineage>
        <taxon>Viruses</taxon>
        <taxon>Duplodnaviria</taxon>
        <taxon>Heunggongvirae</taxon>
        <taxon>Uroviricota</taxon>
        <taxon>Caudoviricetes</taxon>
        <taxon>Ehrlichviridae</taxon>
        <taxon>Anathvirus</taxon>
        <taxon>Anathvirus anath</taxon>
    </lineage>
</organism>
<name>A0A2P1JUQ2_9CAUD</name>
<keyword evidence="2" id="KW-1185">Reference proteome</keyword>
<accession>A0A2P1JUQ2</accession>
<keyword evidence="1" id="KW-0378">Hydrolase</keyword>
<protein>
    <submittedName>
        <fullName evidence="1">Restriction endonuclease-like protein</fullName>
    </submittedName>
</protein>